<dbReference type="GO" id="GO:0004386">
    <property type="term" value="F:helicase activity"/>
    <property type="evidence" value="ECO:0007669"/>
    <property type="project" value="UniProtKB-KW"/>
</dbReference>
<proteinExistence type="predicted"/>
<dbReference type="EMBL" id="CP081201">
    <property type="protein sequence ID" value="UXZ93864.1"/>
    <property type="molecule type" value="Genomic_DNA"/>
</dbReference>
<keyword evidence="3" id="KW-1185">Reference proteome</keyword>
<feature type="domain" description="Helicase C-terminal" evidence="1">
    <location>
        <begin position="875"/>
        <end position="929"/>
    </location>
</feature>
<keyword evidence="2" id="KW-0067">ATP-binding</keyword>
<dbReference type="Proteomes" id="UP001063228">
    <property type="component" value="Chromosome"/>
</dbReference>
<evidence type="ECO:0000313" key="2">
    <source>
        <dbReference type="EMBL" id="UXZ93864.1"/>
    </source>
</evidence>
<dbReference type="Pfam" id="PF00271">
    <property type="entry name" value="Helicase_C"/>
    <property type="match status" value="1"/>
</dbReference>
<evidence type="ECO:0000259" key="1">
    <source>
        <dbReference type="Pfam" id="PF00271"/>
    </source>
</evidence>
<dbReference type="InterPro" id="IPR001650">
    <property type="entry name" value="Helicase_C-like"/>
</dbReference>
<organism evidence="2 3">
    <name type="scientific">Pseudomonas phytophila</name>
    <dbReference type="NCBI Taxonomy" id="2867264"/>
    <lineage>
        <taxon>Bacteria</taxon>
        <taxon>Pseudomonadati</taxon>
        <taxon>Pseudomonadota</taxon>
        <taxon>Gammaproteobacteria</taxon>
        <taxon>Pseudomonadales</taxon>
        <taxon>Pseudomonadaceae</taxon>
        <taxon>Pseudomonas</taxon>
    </lineage>
</organism>
<keyword evidence="2" id="KW-0378">Hydrolase</keyword>
<accession>A0ABY6F7R0</accession>
<keyword evidence="2" id="KW-0547">Nucleotide-binding</keyword>
<gene>
    <name evidence="2" type="ORF">K3169_15855</name>
</gene>
<name>A0ABY6F7R0_9PSED</name>
<reference evidence="2" key="1">
    <citation type="submission" date="2021-08" db="EMBL/GenBank/DDBJ databases">
        <title>Complete genome sequence of Pseudomonas phytophila.</title>
        <authorList>
            <person name="Weir B.S."/>
            <person name="Templeton M.D."/>
            <person name="Arshed S."/>
            <person name="Andersen M.T."/>
            <person name="Jayaraman J."/>
        </authorList>
    </citation>
    <scope>NUCLEOTIDE SEQUENCE</scope>
    <source>
        <strain evidence="2">ICMP 23753</strain>
    </source>
</reference>
<protein>
    <submittedName>
        <fullName evidence="2">DEAD/DEAH box helicase</fullName>
    </submittedName>
</protein>
<sequence length="1067" mass="120839">MTGCVSDRDSIELALQRTWCKLKDFQRATVERISAQFNDPQHGGRVLIADEVGLGKTIVAKGLIVSMLRDWRKREPMRVTYICSNLSLAAENLTKLAVFPSGSSWVRQPSYERLAHVALRQPEQEGAVLEICTLTPATSFALTMGTGNRRERGIILAALLCHPQLKGSRRSLTALFQDRVKDAGGWQEELRQIERQGLLEPIVTRFVAQIDCAQDHRPSLLEQLRCVAGLRAQRHRASKREMMRTLRVLFAQCCATQLRADLFILDEFQRFESLLDQAEDNEHSLIAREIFSRERDSKVLLLSATPFKAMSTVADDENDDSHLSKLKQILAFLSLSPLQEYEPARKALQAELLRLGTYSVNARALDDAPRRAVEGLLRPLICRTERGQIAQDVDGLIDANPSRPGPELRADDIRAYVELDRLAVVLENDSARQLASQLMSFFKSAAWPLSFSTGYNIQQLLLRHYKRSPQTLNRINVSKQLWLPRERVHKFTLDVAREAPNPQVRWLTTHLFAQGRKAGPEMLLWLPPSWPHYPLDGFFAGHEQFSKTLLFSSWAMVPRMVSGLVSYEAERRVQQHIADKTEYFSRRRAGLSQDAQDTQAQQRRAVIKLDSGDLANWSLIYPARCLIDIPVQRSAVTLQQRIAELTRHFKQQMAPFKRSHRGGHNSHYWYLFAPMLLDKVHEGWTSGWFDSLSNLSGVSGGVQQRAGEVADRFGQLDDLGAMPADLPEHLARLALGSPAVCAHRALRQYYPEQHCLHGHVSRVALGFVSLFNGVAGSAIARRLDAEHPWRGIVRYCAEGGIQAMLEEYLYLLAPNRSLEGVVSTLENVLRTSPSSVKVWKLDRDQDDTHLRCHYAVPLGAQKATDDAGQVRIVSIRESFNSPFRPFVLASTSIGQEGLDFHWYCSEVVHWNLPSNPIDLEQREGRVNRYQSLVVRRRVVQAVAGPETPSTSWEHLFKSAESPSWGTDLVPYWHYPLGDAKIRRLIPSLAFSEEARRYPNMQKVLSLYRLAFGQPGQSELLEHLKSLNLDSDALAYLKRQLMIRLAPVLYRTDVGRAVIAVQRIANDD</sequence>
<evidence type="ECO:0000313" key="3">
    <source>
        <dbReference type="Proteomes" id="UP001063228"/>
    </source>
</evidence>
<keyword evidence="2" id="KW-0347">Helicase</keyword>
<dbReference type="RefSeq" id="WP_217385012.1">
    <property type="nucleotide sequence ID" value="NZ_CP081201.1"/>
</dbReference>